<dbReference type="RefSeq" id="WP_184678298.1">
    <property type="nucleotide sequence ID" value="NZ_JACHGY010000001.1"/>
</dbReference>
<evidence type="ECO:0000313" key="4">
    <source>
        <dbReference type="Proteomes" id="UP000541810"/>
    </source>
</evidence>
<feature type="transmembrane region" description="Helical" evidence="2">
    <location>
        <begin position="122"/>
        <end position="145"/>
    </location>
</feature>
<organism evidence="3 4">
    <name type="scientific">Algisphaera agarilytica</name>
    <dbReference type="NCBI Taxonomy" id="1385975"/>
    <lineage>
        <taxon>Bacteria</taxon>
        <taxon>Pseudomonadati</taxon>
        <taxon>Planctomycetota</taxon>
        <taxon>Phycisphaerae</taxon>
        <taxon>Phycisphaerales</taxon>
        <taxon>Phycisphaeraceae</taxon>
        <taxon>Algisphaera</taxon>
    </lineage>
</organism>
<evidence type="ECO:0000256" key="1">
    <source>
        <dbReference type="SAM" id="MobiDB-lite"/>
    </source>
</evidence>
<keyword evidence="4" id="KW-1185">Reference proteome</keyword>
<feature type="transmembrane region" description="Helical" evidence="2">
    <location>
        <begin position="151"/>
        <end position="172"/>
    </location>
</feature>
<keyword evidence="2" id="KW-1133">Transmembrane helix</keyword>
<dbReference type="AlphaFoldDB" id="A0A7X0H7Q6"/>
<keyword evidence="2" id="KW-0472">Membrane</keyword>
<protein>
    <submittedName>
        <fullName evidence="3">Uncharacterized protein</fullName>
    </submittedName>
</protein>
<comment type="caution">
    <text evidence="3">The sequence shown here is derived from an EMBL/GenBank/DDBJ whole genome shotgun (WGS) entry which is preliminary data.</text>
</comment>
<dbReference type="Proteomes" id="UP000541810">
    <property type="component" value="Unassembled WGS sequence"/>
</dbReference>
<accession>A0A7X0H7Q6</accession>
<keyword evidence="2" id="KW-0812">Transmembrane</keyword>
<evidence type="ECO:0000256" key="2">
    <source>
        <dbReference type="SAM" id="Phobius"/>
    </source>
</evidence>
<evidence type="ECO:0000313" key="3">
    <source>
        <dbReference type="EMBL" id="MBB6430804.1"/>
    </source>
</evidence>
<feature type="transmembrane region" description="Helical" evidence="2">
    <location>
        <begin position="33"/>
        <end position="56"/>
    </location>
</feature>
<sequence>MSMAPPPLPPDPYANYPGIPGAPQNRAGVTASLAVWISAALLLISSTCCACVMGSMGVMPLDELKQSAGSEDIPPELWDQIGASQPYLATVGVVVTVLLVVPAVVMLVLGFGVRQGRRGPTLAALGLAIGAAIVHGALTIAWVVVMLRMGLIDVCSLGLLLLIEASLVWCILSLKKALTQIDPVYGNQAFAPMHQHGTPSQPTRPYDDDPWENSL</sequence>
<feature type="region of interest" description="Disordered" evidence="1">
    <location>
        <begin position="192"/>
        <end position="215"/>
    </location>
</feature>
<name>A0A7X0H7Q6_9BACT</name>
<proteinExistence type="predicted"/>
<dbReference type="EMBL" id="JACHGY010000001">
    <property type="protein sequence ID" value="MBB6430804.1"/>
    <property type="molecule type" value="Genomic_DNA"/>
</dbReference>
<reference evidence="3 4" key="1">
    <citation type="submission" date="2020-08" db="EMBL/GenBank/DDBJ databases">
        <title>Genomic Encyclopedia of Type Strains, Phase IV (KMG-IV): sequencing the most valuable type-strain genomes for metagenomic binning, comparative biology and taxonomic classification.</title>
        <authorList>
            <person name="Goeker M."/>
        </authorList>
    </citation>
    <scope>NUCLEOTIDE SEQUENCE [LARGE SCALE GENOMIC DNA]</scope>
    <source>
        <strain evidence="3 4">DSM 103725</strain>
    </source>
</reference>
<feature type="transmembrane region" description="Helical" evidence="2">
    <location>
        <begin position="87"/>
        <end position="110"/>
    </location>
</feature>
<gene>
    <name evidence="3" type="ORF">HNQ40_002610</name>
</gene>